<name>A0A399RCV5_9PROT</name>
<dbReference type="Pfam" id="PF01203">
    <property type="entry name" value="T2SSN"/>
    <property type="match status" value="1"/>
</dbReference>
<gene>
    <name evidence="11" type="ORF">D1223_12855</name>
</gene>
<keyword evidence="5" id="KW-1003">Cell membrane</keyword>
<keyword evidence="4" id="KW-0813">Transport</keyword>
<evidence type="ECO:0000256" key="9">
    <source>
        <dbReference type="ARBA" id="ARBA00023136"/>
    </source>
</evidence>
<keyword evidence="6" id="KW-0997">Cell inner membrane</keyword>
<evidence type="ECO:0000313" key="12">
    <source>
        <dbReference type="Proteomes" id="UP000266385"/>
    </source>
</evidence>
<keyword evidence="9" id="KW-0472">Membrane</keyword>
<sequence>MIRFLLAVIAVVALVWFAAAKIPLGYVMRKLPLNGMGVQWTQSEGTIWNGRVMGVYLNGQPVGDVDVALKPLSLLSFKPTLDVQWGGAGGRGAGSLTLIDQDSIEASDIRLQQNISALESLSSDLRSIGGTFRLTDGHVRIDGQRCSEASGALHSDTLSIAAEQFGREFSDLTGALGCENGAFDIALSGDGPSGDSVNIDAAATLQGAATINVVVNTADRDIEMLLANAGFSREEGSWTYRRDAVAGGAGTP</sequence>
<comment type="caution">
    <text evidence="11">The sequence shown here is derived from an EMBL/GenBank/DDBJ whole genome shotgun (WGS) entry which is preliminary data.</text>
</comment>
<dbReference type="Proteomes" id="UP000266385">
    <property type="component" value="Unassembled WGS sequence"/>
</dbReference>
<dbReference type="GO" id="GO:0005886">
    <property type="term" value="C:plasma membrane"/>
    <property type="evidence" value="ECO:0007669"/>
    <property type="project" value="UniProtKB-SubCell"/>
</dbReference>
<keyword evidence="12" id="KW-1185">Reference proteome</keyword>
<dbReference type="OrthoDB" id="7631278at2"/>
<evidence type="ECO:0000256" key="3">
    <source>
        <dbReference type="ARBA" id="ARBA00021563"/>
    </source>
</evidence>
<dbReference type="GO" id="GO:0015628">
    <property type="term" value="P:protein secretion by the type II secretion system"/>
    <property type="evidence" value="ECO:0007669"/>
    <property type="project" value="InterPro"/>
</dbReference>
<evidence type="ECO:0000256" key="2">
    <source>
        <dbReference type="ARBA" id="ARBA00007208"/>
    </source>
</evidence>
<reference evidence="11 12" key="1">
    <citation type="submission" date="2018-08" db="EMBL/GenBank/DDBJ databases">
        <title>Henriciella mobilis sp. nov., isolated from seawater.</title>
        <authorList>
            <person name="Cheng H."/>
            <person name="Wu Y.-H."/>
            <person name="Xu X.-W."/>
            <person name="Guo L.-L."/>
        </authorList>
    </citation>
    <scope>NUCLEOTIDE SEQUENCE [LARGE SCALE GENOMIC DNA]</scope>
    <source>
        <strain evidence="11 12">JN25</strain>
    </source>
</reference>
<evidence type="ECO:0000256" key="10">
    <source>
        <dbReference type="ARBA" id="ARBA00030772"/>
    </source>
</evidence>
<evidence type="ECO:0000256" key="5">
    <source>
        <dbReference type="ARBA" id="ARBA00022475"/>
    </source>
</evidence>
<keyword evidence="8" id="KW-0653">Protein transport</keyword>
<dbReference type="AlphaFoldDB" id="A0A399RCV5"/>
<evidence type="ECO:0000256" key="4">
    <source>
        <dbReference type="ARBA" id="ARBA00022448"/>
    </source>
</evidence>
<evidence type="ECO:0000256" key="6">
    <source>
        <dbReference type="ARBA" id="ARBA00022519"/>
    </source>
</evidence>
<dbReference type="EMBL" id="QWFX01000013">
    <property type="protein sequence ID" value="RIJ28281.1"/>
    <property type="molecule type" value="Genomic_DNA"/>
</dbReference>
<evidence type="ECO:0000313" key="11">
    <source>
        <dbReference type="EMBL" id="RIJ28281.1"/>
    </source>
</evidence>
<comment type="subcellular location">
    <subcellularLocation>
        <location evidence="1">Cell inner membrane</location>
    </subcellularLocation>
</comment>
<protein>
    <recommendedName>
        <fullName evidence="3">Type II secretion system protein N</fullName>
    </recommendedName>
    <alternativeName>
        <fullName evidence="10">General secretion pathway protein N</fullName>
    </alternativeName>
</protein>
<dbReference type="RefSeq" id="WP_119376816.1">
    <property type="nucleotide sequence ID" value="NZ_QWFX01000013.1"/>
</dbReference>
<dbReference type="InterPro" id="IPR022792">
    <property type="entry name" value="T2SS_protein-GspN"/>
</dbReference>
<accession>A0A399RCV5</accession>
<dbReference type="GO" id="GO:0015627">
    <property type="term" value="C:type II protein secretion system complex"/>
    <property type="evidence" value="ECO:0007669"/>
    <property type="project" value="InterPro"/>
</dbReference>
<evidence type="ECO:0000256" key="7">
    <source>
        <dbReference type="ARBA" id="ARBA00022692"/>
    </source>
</evidence>
<evidence type="ECO:0000256" key="8">
    <source>
        <dbReference type="ARBA" id="ARBA00022927"/>
    </source>
</evidence>
<proteinExistence type="inferred from homology"/>
<keyword evidence="7" id="KW-0812">Transmembrane</keyword>
<organism evidence="11 12">
    <name type="scientific">Henriciella mobilis</name>
    <dbReference type="NCBI Taxonomy" id="2305467"/>
    <lineage>
        <taxon>Bacteria</taxon>
        <taxon>Pseudomonadati</taxon>
        <taxon>Pseudomonadota</taxon>
        <taxon>Alphaproteobacteria</taxon>
        <taxon>Hyphomonadales</taxon>
        <taxon>Hyphomonadaceae</taxon>
        <taxon>Henriciella</taxon>
    </lineage>
</organism>
<comment type="similarity">
    <text evidence="2">Belongs to the GSP N family.</text>
</comment>
<evidence type="ECO:0000256" key="1">
    <source>
        <dbReference type="ARBA" id="ARBA00004533"/>
    </source>
</evidence>